<evidence type="ECO:0000256" key="4">
    <source>
        <dbReference type="ARBA" id="ARBA00022989"/>
    </source>
</evidence>
<dbReference type="InterPro" id="IPR003740">
    <property type="entry name" value="YitT"/>
</dbReference>
<dbReference type="Pfam" id="PF02588">
    <property type="entry name" value="YitT_membrane"/>
    <property type="match status" value="1"/>
</dbReference>
<comment type="subcellular location">
    <subcellularLocation>
        <location evidence="1">Cell membrane</location>
        <topology evidence="1">Multi-pass membrane protein</topology>
    </subcellularLocation>
</comment>
<evidence type="ECO:0000256" key="3">
    <source>
        <dbReference type="ARBA" id="ARBA00022692"/>
    </source>
</evidence>
<dbReference type="PIRSF" id="PIRSF006483">
    <property type="entry name" value="Membrane_protein_YitT"/>
    <property type="match status" value="1"/>
</dbReference>
<dbReference type="PANTHER" id="PTHR33545:SF5">
    <property type="entry name" value="UPF0750 MEMBRANE PROTEIN YITT"/>
    <property type="match status" value="1"/>
</dbReference>
<evidence type="ECO:0000256" key="5">
    <source>
        <dbReference type="ARBA" id="ARBA00023136"/>
    </source>
</evidence>
<dbReference type="EMBL" id="JANPWE010000003">
    <property type="protein sequence ID" value="MCR6545612.1"/>
    <property type="molecule type" value="Genomic_DNA"/>
</dbReference>
<evidence type="ECO:0000256" key="1">
    <source>
        <dbReference type="ARBA" id="ARBA00004651"/>
    </source>
</evidence>
<evidence type="ECO:0000256" key="6">
    <source>
        <dbReference type="SAM" id="Phobius"/>
    </source>
</evidence>
<dbReference type="InterPro" id="IPR019264">
    <property type="entry name" value="DUF2179"/>
</dbReference>
<evidence type="ECO:0000259" key="7">
    <source>
        <dbReference type="Pfam" id="PF10035"/>
    </source>
</evidence>
<feature type="transmembrane region" description="Helical" evidence="6">
    <location>
        <begin position="170"/>
        <end position="188"/>
    </location>
</feature>
<dbReference type="InterPro" id="IPR015867">
    <property type="entry name" value="N-reg_PII/ATP_PRibTrfase_C"/>
</dbReference>
<organism evidence="8 9">
    <name type="scientific">Dehalobacterium formicoaceticum</name>
    <dbReference type="NCBI Taxonomy" id="51515"/>
    <lineage>
        <taxon>Bacteria</taxon>
        <taxon>Bacillati</taxon>
        <taxon>Bacillota</taxon>
        <taxon>Clostridia</taxon>
        <taxon>Eubacteriales</taxon>
        <taxon>Peptococcaceae</taxon>
        <taxon>Dehalobacterium</taxon>
    </lineage>
</organism>
<keyword evidence="4 6" id="KW-1133">Transmembrane helix</keyword>
<dbReference type="Pfam" id="PF10035">
    <property type="entry name" value="DUF2179"/>
    <property type="match status" value="1"/>
</dbReference>
<feature type="transmembrane region" description="Helical" evidence="6">
    <location>
        <begin position="41"/>
        <end position="60"/>
    </location>
</feature>
<name>A0ABT1Y409_9FIRM</name>
<keyword evidence="5 6" id="KW-0472">Membrane</keyword>
<evidence type="ECO:0000313" key="8">
    <source>
        <dbReference type="EMBL" id="MCR6545612.1"/>
    </source>
</evidence>
<keyword evidence="9" id="KW-1185">Reference proteome</keyword>
<accession>A0ABT1Y409</accession>
<dbReference type="InterPro" id="IPR051461">
    <property type="entry name" value="UPF0750_membrane"/>
</dbReference>
<comment type="caution">
    <text evidence="8">The sequence shown here is derived from an EMBL/GenBank/DDBJ whole genome shotgun (WGS) entry which is preliminary data.</text>
</comment>
<feature type="transmembrane region" description="Helical" evidence="6">
    <location>
        <begin position="12"/>
        <end position="29"/>
    </location>
</feature>
<dbReference type="PANTHER" id="PTHR33545">
    <property type="entry name" value="UPF0750 MEMBRANE PROTEIN YITT-RELATED"/>
    <property type="match status" value="1"/>
</dbReference>
<sequence length="293" mass="32021">MKVKEVGRDIILIILSSIFIALAVNVFIMPNHLVSGGISGLAIMTNHFTAWSVGLLITLYNIPIMIWARKELNIRFITYTILAISLQSILLEYVNPTTYTNDPLLASIFGGILMGVGGGIIIRQSGSSGGIDVVGIVLRKRLGISIGTVSSLSNLFIIGMAALIFGLEPAMYSIISILVSGLSVDLVLKGLNTKLTAMIVSNYSHEIKDAIMNQLNRGVTLMHGRGGFQQIDKDVIFCVVNQFELARLKDLVLSIDAHAFMTISETTEVLGRFTEHSFLWKNNMQAPPEIIKE</sequence>
<protein>
    <submittedName>
        <fullName evidence="8">YitT family protein</fullName>
    </submittedName>
</protein>
<proteinExistence type="predicted"/>
<dbReference type="CDD" id="cd16380">
    <property type="entry name" value="YitT_C"/>
    <property type="match status" value="1"/>
</dbReference>
<keyword evidence="3 6" id="KW-0812">Transmembrane</keyword>
<evidence type="ECO:0000256" key="2">
    <source>
        <dbReference type="ARBA" id="ARBA00022475"/>
    </source>
</evidence>
<reference evidence="8 9" key="1">
    <citation type="submission" date="2022-08" db="EMBL/GenBank/DDBJ databases">
        <title>Proteogenomics of the novel Dehalobacterium formicoaceticum strain EZ94 highlights a key role of methyltransferases during anaerobic dichloromethane degradation.</title>
        <authorList>
            <person name="Wasmund K."/>
        </authorList>
    </citation>
    <scope>NUCLEOTIDE SEQUENCE [LARGE SCALE GENOMIC DNA]</scope>
    <source>
        <strain evidence="8 9">EZ94</strain>
    </source>
</reference>
<feature type="transmembrane region" description="Helical" evidence="6">
    <location>
        <begin position="103"/>
        <end position="122"/>
    </location>
</feature>
<gene>
    <name evidence="8" type="ORF">NVS47_08815</name>
</gene>
<dbReference type="Gene3D" id="3.30.70.120">
    <property type="match status" value="1"/>
</dbReference>
<keyword evidence="2" id="KW-1003">Cell membrane</keyword>
<feature type="domain" description="DUF2179" evidence="7">
    <location>
        <begin position="217"/>
        <end position="271"/>
    </location>
</feature>
<dbReference type="RefSeq" id="WP_198306621.1">
    <property type="nucleotide sequence ID" value="NZ_CP022121.1"/>
</dbReference>
<feature type="transmembrane region" description="Helical" evidence="6">
    <location>
        <begin position="142"/>
        <end position="164"/>
    </location>
</feature>
<feature type="transmembrane region" description="Helical" evidence="6">
    <location>
        <begin position="72"/>
        <end position="91"/>
    </location>
</feature>
<dbReference type="Proteomes" id="UP001524944">
    <property type="component" value="Unassembled WGS sequence"/>
</dbReference>
<evidence type="ECO:0000313" key="9">
    <source>
        <dbReference type="Proteomes" id="UP001524944"/>
    </source>
</evidence>